<dbReference type="NCBIfam" id="NF006949">
    <property type="entry name" value="PRK09431.1"/>
    <property type="match status" value="1"/>
</dbReference>
<dbReference type="CDD" id="cd00712">
    <property type="entry name" value="AsnB"/>
    <property type="match status" value="1"/>
</dbReference>
<keyword evidence="7 11" id="KW-0061">Asparagine biosynthesis</keyword>
<dbReference type="RefSeq" id="XP_014160295.1">
    <property type="nucleotide sequence ID" value="XM_014304820.1"/>
</dbReference>
<evidence type="ECO:0000256" key="6">
    <source>
        <dbReference type="ARBA" id="ARBA00022840"/>
    </source>
</evidence>
<dbReference type="PANTHER" id="PTHR11772">
    <property type="entry name" value="ASPARAGINE SYNTHETASE"/>
    <property type="match status" value="1"/>
</dbReference>
<keyword evidence="8 11" id="KW-0315">Glutamine amidotransferase</keyword>
<dbReference type="OrthoDB" id="409189at2759"/>
<evidence type="ECO:0000259" key="15">
    <source>
        <dbReference type="PROSITE" id="PS51278"/>
    </source>
</evidence>
<evidence type="ECO:0000256" key="12">
    <source>
        <dbReference type="PIRSR" id="PIRSR001589-2"/>
    </source>
</evidence>
<dbReference type="NCBIfam" id="TIGR01536">
    <property type="entry name" value="asn_synth_AEB"/>
    <property type="match status" value="1"/>
</dbReference>
<dbReference type="PIRSF" id="PIRSF001589">
    <property type="entry name" value="Asn_synthetase_glu-h"/>
    <property type="match status" value="1"/>
</dbReference>
<dbReference type="Pfam" id="PF00733">
    <property type="entry name" value="Asn_synthase"/>
    <property type="match status" value="1"/>
</dbReference>
<evidence type="ECO:0000256" key="10">
    <source>
        <dbReference type="PIRNR" id="PIRNR001589"/>
    </source>
</evidence>
<comment type="catalytic activity">
    <reaction evidence="9">
        <text>L-aspartate + L-glutamine + ATP + H2O = L-asparagine + L-glutamate + AMP + diphosphate + H(+)</text>
        <dbReference type="Rhea" id="RHEA:12228"/>
        <dbReference type="ChEBI" id="CHEBI:15377"/>
        <dbReference type="ChEBI" id="CHEBI:15378"/>
        <dbReference type="ChEBI" id="CHEBI:29985"/>
        <dbReference type="ChEBI" id="CHEBI:29991"/>
        <dbReference type="ChEBI" id="CHEBI:30616"/>
        <dbReference type="ChEBI" id="CHEBI:33019"/>
        <dbReference type="ChEBI" id="CHEBI:58048"/>
        <dbReference type="ChEBI" id="CHEBI:58359"/>
        <dbReference type="ChEBI" id="CHEBI:456215"/>
        <dbReference type="EC" id="6.3.5.4"/>
    </reaction>
</comment>
<feature type="binding site" evidence="12">
    <location>
        <position position="288"/>
    </location>
    <ligand>
        <name>ATP</name>
        <dbReference type="ChEBI" id="CHEBI:30616"/>
    </ligand>
</feature>
<dbReference type="PROSITE" id="PS51278">
    <property type="entry name" value="GATASE_TYPE_2"/>
    <property type="match status" value="1"/>
</dbReference>
<keyword evidence="6 10" id="KW-0067">ATP-binding</keyword>
<dbReference type="PANTHER" id="PTHR11772:SF2">
    <property type="entry name" value="ASPARAGINE SYNTHETASE [GLUTAMINE-HYDROLYZING]"/>
    <property type="match status" value="1"/>
</dbReference>
<dbReference type="GO" id="GO:0005829">
    <property type="term" value="C:cytosol"/>
    <property type="evidence" value="ECO:0007669"/>
    <property type="project" value="TreeGrafter"/>
</dbReference>
<evidence type="ECO:0000256" key="3">
    <source>
        <dbReference type="ARBA" id="ARBA00022598"/>
    </source>
</evidence>
<dbReference type="Gene3D" id="3.60.20.10">
    <property type="entry name" value="Glutamine Phosphoribosylpyrophosphate, subunit 1, domain 1"/>
    <property type="match status" value="1"/>
</dbReference>
<dbReference type="FunFam" id="3.40.50.620:FF:000031">
    <property type="entry name" value="Asparagine synthase B"/>
    <property type="match status" value="1"/>
</dbReference>
<dbReference type="GO" id="GO:0005524">
    <property type="term" value="F:ATP binding"/>
    <property type="evidence" value="ECO:0007669"/>
    <property type="project" value="UniProtKB-KW"/>
</dbReference>
<feature type="binding site" evidence="12">
    <location>
        <begin position="362"/>
        <end position="363"/>
    </location>
    <ligand>
        <name>ATP</name>
        <dbReference type="ChEBI" id="CHEBI:30616"/>
    </ligand>
</feature>
<dbReference type="SUPFAM" id="SSF52402">
    <property type="entry name" value="Adenine nucleotide alpha hydrolases-like"/>
    <property type="match status" value="1"/>
</dbReference>
<dbReference type="STRING" id="667725.A0A0L0GDQ6"/>
<keyword evidence="17" id="KW-1185">Reference proteome</keyword>
<evidence type="ECO:0000313" key="17">
    <source>
        <dbReference type="Proteomes" id="UP000054560"/>
    </source>
</evidence>
<evidence type="ECO:0000256" key="2">
    <source>
        <dbReference type="ARBA" id="ARBA00012737"/>
    </source>
</evidence>
<dbReference type="Pfam" id="PF13537">
    <property type="entry name" value="GATase_7"/>
    <property type="match status" value="1"/>
</dbReference>
<dbReference type="EMBL" id="KQ241653">
    <property type="protein sequence ID" value="KNC86393.1"/>
    <property type="molecule type" value="Genomic_DNA"/>
</dbReference>
<dbReference type="InterPro" id="IPR001962">
    <property type="entry name" value="Asn_synthase"/>
</dbReference>
<dbReference type="AlphaFoldDB" id="A0A0L0GDQ6"/>
<keyword evidence="5 10" id="KW-0547">Nucleotide-binding</keyword>
<feature type="binding site" evidence="12">
    <location>
        <position position="106"/>
    </location>
    <ligand>
        <name>L-glutamine</name>
        <dbReference type="ChEBI" id="CHEBI:58359"/>
    </ligand>
</feature>
<name>A0A0L0GDQ6_9EUKA</name>
<gene>
    <name evidence="16" type="ORF">SARC_01443</name>
</gene>
<comment type="pathway">
    <text evidence="1">Amino-acid biosynthesis; L-asparagine biosynthesis; L-asparagine from L-aspartate (L-Gln route): step 1/1.</text>
</comment>
<sequence length="579" mass="64779">MCGILCCMGSTLEPRGLREKMLKLSRRMRHRGPDWSGMHMQHPAGNTQATTILAHERLSIIDPESGAQPLFANQMDVCLSTNGEIYNHEKLRAKFVPDAKFTTASDCEVIAHMYAKMGAQCVQYLDGMFAFVVSCESTGEFIAARDPIGICPLYYGRSGDGAMWFSSEMKSLHDECVSFESFPPGHYYDSKSDEFVAYYKPKFWDLDWCPEPSETPEMPPLEQLREAFEAAVEKRLMSDVPYGVLLSGGLDSSLVASVASRKIAARQAEASDSHDTRVMTTGLHSFSVGLVGSPDLIAAKKVSEFLKTKHHEFTFTIQDGIDALRDVVYHLETYDVTSIRASTPMYLMSRKIKALGVKMVLSGEGADEIFGGYLYFHKAPNREELHKETVRKLQALHLYDCNRANKSTASWGVEARVPFLDQDFMNVAMTLDPAFKIIGGKDWDGQKKIEKWVMRKAFDTKENPYLPEEVLWRQKEQFSDGVGYGWIDGLQDHAAVTVSDQQLKTAKHRFPHNTPGTKEAYLYRTIFEELYPEKPAAETVPGGPSVACSTAIAAEWDASWKGKEDPSGRAVGVHESAYE</sequence>
<dbReference type="CDD" id="cd01991">
    <property type="entry name" value="Asn_synthase_B_C"/>
    <property type="match status" value="1"/>
</dbReference>
<dbReference type="InterPro" id="IPR017932">
    <property type="entry name" value="GATase_2_dom"/>
</dbReference>
<evidence type="ECO:0000256" key="7">
    <source>
        <dbReference type="ARBA" id="ARBA00022888"/>
    </source>
</evidence>
<dbReference type="eggNOG" id="KOG0571">
    <property type="taxonomic scope" value="Eukaryota"/>
</dbReference>
<accession>A0A0L0GDQ6</accession>
<dbReference type="Proteomes" id="UP000054560">
    <property type="component" value="Unassembled WGS sequence"/>
</dbReference>
<evidence type="ECO:0000256" key="11">
    <source>
        <dbReference type="PIRSR" id="PIRSR001589-1"/>
    </source>
</evidence>
<evidence type="ECO:0000256" key="8">
    <source>
        <dbReference type="ARBA" id="ARBA00022962"/>
    </source>
</evidence>
<dbReference type="GO" id="GO:0006529">
    <property type="term" value="P:asparagine biosynthetic process"/>
    <property type="evidence" value="ECO:0007669"/>
    <property type="project" value="UniProtKB-KW"/>
</dbReference>
<evidence type="ECO:0000256" key="1">
    <source>
        <dbReference type="ARBA" id="ARBA00005187"/>
    </source>
</evidence>
<feature type="active site" description="For GATase activity" evidence="11">
    <location>
        <position position="2"/>
    </location>
</feature>
<feature type="region of interest" description="Disordered" evidence="14">
    <location>
        <begin position="559"/>
        <end position="579"/>
    </location>
</feature>
<feature type="site" description="Important for beta-aspartyl-AMP intermediate formation" evidence="13">
    <location>
        <position position="364"/>
    </location>
</feature>
<keyword evidence="3" id="KW-0436">Ligase</keyword>
<keyword evidence="4 11" id="KW-0028">Amino-acid biosynthesis</keyword>
<evidence type="ECO:0000256" key="14">
    <source>
        <dbReference type="SAM" id="MobiDB-lite"/>
    </source>
</evidence>
<evidence type="ECO:0000256" key="13">
    <source>
        <dbReference type="PIRSR" id="PIRSR001589-3"/>
    </source>
</evidence>
<evidence type="ECO:0000313" key="16">
    <source>
        <dbReference type="EMBL" id="KNC86393.1"/>
    </source>
</evidence>
<feature type="domain" description="Glutamine amidotransferase type-2" evidence="15">
    <location>
        <begin position="2"/>
        <end position="193"/>
    </location>
</feature>
<dbReference type="InterPro" id="IPR033738">
    <property type="entry name" value="AsnB_N"/>
</dbReference>
<evidence type="ECO:0000256" key="9">
    <source>
        <dbReference type="ARBA" id="ARBA00048741"/>
    </source>
</evidence>
<dbReference type="InterPro" id="IPR050795">
    <property type="entry name" value="Asn_Synthetase"/>
</dbReference>
<organism evidence="16 17">
    <name type="scientific">Sphaeroforma arctica JP610</name>
    <dbReference type="NCBI Taxonomy" id="667725"/>
    <lineage>
        <taxon>Eukaryota</taxon>
        <taxon>Ichthyosporea</taxon>
        <taxon>Ichthyophonida</taxon>
        <taxon>Sphaeroforma</taxon>
    </lineage>
</organism>
<dbReference type="Gene3D" id="3.40.50.620">
    <property type="entry name" value="HUPs"/>
    <property type="match status" value="1"/>
</dbReference>
<protein>
    <recommendedName>
        <fullName evidence="2">asparagine synthase (glutamine-hydrolyzing)</fullName>
        <ecNumber evidence="2">6.3.5.4</ecNumber>
    </recommendedName>
</protein>
<dbReference type="GeneID" id="25901947"/>
<dbReference type="InterPro" id="IPR006426">
    <property type="entry name" value="Asn_synth_AEB"/>
</dbReference>
<proteinExistence type="predicted"/>
<feature type="binding site" evidence="12">
    <location>
        <position position="245"/>
    </location>
    <ligand>
        <name>ATP</name>
        <dbReference type="ChEBI" id="CHEBI:30616"/>
    </ligand>
</feature>
<dbReference type="InterPro" id="IPR014729">
    <property type="entry name" value="Rossmann-like_a/b/a_fold"/>
</dbReference>
<dbReference type="GO" id="GO:0004066">
    <property type="term" value="F:asparagine synthase (glutamine-hydrolyzing) activity"/>
    <property type="evidence" value="ECO:0007669"/>
    <property type="project" value="UniProtKB-EC"/>
</dbReference>
<dbReference type="SUPFAM" id="SSF56235">
    <property type="entry name" value="N-terminal nucleophile aminohydrolases (Ntn hydrolases)"/>
    <property type="match status" value="1"/>
</dbReference>
<reference evidence="16 17" key="1">
    <citation type="submission" date="2011-02" db="EMBL/GenBank/DDBJ databases">
        <title>The Genome Sequence of Sphaeroforma arctica JP610.</title>
        <authorList>
            <consortium name="The Broad Institute Genome Sequencing Platform"/>
            <person name="Russ C."/>
            <person name="Cuomo C."/>
            <person name="Young S.K."/>
            <person name="Zeng Q."/>
            <person name="Gargeya S."/>
            <person name="Alvarado L."/>
            <person name="Berlin A."/>
            <person name="Chapman S.B."/>
            <person name="Chen Z."/>
            <person name="Freedman E."/>
            <person name="Gellesch M."/>
            <person name="Goldberg J."/>
            <person name="Griggs A."/>
            <person name="Gujja S."/>
            <person name="Heilman E."/>
            <person name="Heiman D."/>
            <person name="Howarth C."/>
            <person name="Mehta T."/>
            <person name="Neiman D."/>
            <person name="Pearson M."/>
            <person name="Roberts A."/>
            <person name="Saif S."/>
            <person name="Shea T."/>
            <person name="Shenoy N."/>
            <person name="Sisk P."/>
            <person name="Stolte C."/>
            <person name="Sykes S."/>
            <person name="White J."/>
            <person name="Yandava C."/>
            <person name="Burger G."/>
            <person name="Gray M.W."/>
            <person name="Holland P.W.H."/>
            <person name="King N."/>
            <person name="Lang F.B.F."/>
            <person name="Roger A.J."/>
            <person name="Ruiz-Trillo I."/>
            <person name="Haas B."/>
            <person name="Nusbaum C."/>
            <person name="Birren B."/>
        </authorList>
    </citation>
    <scope>NUCLEOTIDE SEQUENCE [LARGE SCALE GENOMIC DNA]</scope>
    <source>
        <strain evidence="16 17">JP610</strain>
    </source>
</reference>
<evidence type="ECO:0000256" key="5">
    <source>
        <dbReference type="ARBA" id="ARBA00022741"/>
    </source>
</evidence>
<evidence type="ECO:0000256" key="4">
    <source>
        <dbReference type="ARBA" id="ARBA00022605"/>
    </source>
</evidence>
<dbReference type="EC" id="6.3.5.4" evidence="2"/>
<dbReference type="InterPro" id="IPR029055">
    <property type="entry name" value="Ntn_hydrolases_N"/>
</dbReference>